<dbReference type="GO" id="GO:0004252">
    <property type="term" value="F:serine-type endopeptidase activity"/>
    <property type="evidence" value="ECO:0007669"/>
    <property type="project" value="TreeGrafter"/>
</dbReference>
<dbReference type="SUPFAM" id="SSF53474">
    <property type="entry name" value="alpha/beta-Hydrolases"/>
    <property type="match status" value="1"/>
</dbReference>
<dbReference type="InterPro" id="IPR029058">
    <property type="entry name" value="AB_hydrolase_fold"/>
</dbReference>
<dbReference type="Proteomes" id="UP000306985">
    <property type="component" value="Unassembled WGS sequence"/>
</dbReference>
<dbReference type="Gene3D" id="3.40.50.1820">
    <property type="entry name" value="alpha/beta hydrolase"/>
    <property type="match status" value="1"/>
</dbReference>
<dbReference type="Gene3D" id="2.120.10.30">
    <property type="entry name" value="TolB, C-terminal domain"/>
    <property type="match status" value="1"/>
</dbReference>
<dbReference type="InterPro" id="IPR011042">
    <property type="entry name" value="6-blade_b-propeller_TolB-like"/>
</dbReference>
<name>A0A4U6QE68_9ACTN</name>
<proteinExistence type="predicted"/>
<dbReference type="AlphaFoldDB" id="A0A4U6QE68"/>
<evidence type="ECO:0000256" key="1">
    <source>
        <dbReference type="ARBA" id="ARBA00022801"/>
    </source>
</evidence>
<dbReference type="SUPFAM" id="SSF82171">
    <property type="entry name" value="DPP6 N-terminal domain-like"/>
    <property type="match status" value="1"/>
</dbReference>
<evidence type="ECO:0000259" key="2">
    <source>
        <dbReference type="Pfam" id="PF00326"/>
    </source>
</evidence>
<dbReference type="PANTHER" id="PTHR42776:SF27">
    <property type="entry name" value="DIPEPTIDYL PEPTIDASE FAMILY MEMBER 6"/>
    <property type="match status" value="1"/>
</dbReference>
<organism evidence="3 4">
    <name type="scientific">Nakamurella flava</name>
    <dbReference type="NCBI Taxonomy" id="2576308"/>
    <lineage>
        <taxon>Bacteria</taxon>
        <taxon>Bacillati</taxon>
        <taxon>Actinomycetota</taxon>
        <taxon>Actinomycetes</taxon>
        <taxon>Nakamurellales</taxon>
        <taxon>Nakamurellaceae</taxon>
        <taxon>Nakamurella</taxon>
    </lineage>
</organism>
<comment type="caution">
    <text evidence="3">The sequence shown here is derived from an EMBL/GenBank/DDBJ whole genome shotgun (WGS) entry which is preliminary data.</text>
</comment>
<protein>
    <submittedName>
        <fullName evidence="3">S9 family peptidase</fullName>
    </submittedName>
</protein>
<sequence length="603" mass="64089">MAVPDRLFADEAAEQRWRSRFSAVRTSLPSPARDDDDRACFVSNATGRYEVSCWDVASGTVTVATDRPDGTIAATLSADGTSLWWFDDTEGDEFGAWQRQPFGSAPGAQGVALPDVPPGYGAGLEVGRSVVLAGFSDDDGSRVHLRVGDGPVREVYRNEQDAGVGALSEDESIWVLSHAELGDSRYPSLRAFRVADGTVVGELSDGSDKGLQAIAFSPLAGDQRLLVGHERSGRDGLLIWDLASGATRELALDLPGDLDADFYPDGTALLVEHSAAGRAELYRYELESGALTRLPAARGVVSGALARRDGSIWYRWSSAVAPAEVRVLRADGTDDPLLPAISEPAPPSLALRDVWVDGPGGRIHAFVAEPERPSGAAVFLVHGGPAAEDDDSFDAGRAAWLDAGFTVVQVNYRGSTGYGSAWRDALTERIGHVELSDIDAVFAHLVAAGTITAGRVGIVGHSWGGFLCLLALGTRPEQFAVGVAGVPVADYPTAYADEMEQLRAYDRALFGGSPQDVPDKYADSSPLTFVDGVTAPVLVMAGENDPRCPIRQIDNYLAALADRGRDYAVYRFDAGHGSMVIAERLRQVCAEIAFVRDVLAPTG</sequence>
<dbReference type="Pfam" id="PF00326">
    <property type="entry name" value="Peptidase_S9"/>
    <property type="match status" value="1"/>
</dbReference>
<reference evidence="3 4" key="1">
    <citation type="submission" date="2019-05" db="EMBL/GenBank/DDBJ databases">
        <title>Nakamurella sp. N5BH11, whole genome shotgun sequence.</title>
        <authorList>
            <person name="Tuo L."/>
        </authorList>
    </citation>
    <scope>NUCLEOTIDE SEQUENCE [LARGE SCALE GENOMIC DNA]</scope>
    <source>
        <strain evidence="3 4">N5BH11</strain>
    </source>
</reference>
<keyword evidence="1" id="KW-0378">Hydrolase</keyword>
<gene>
    <name evidence="3" type="ORF">FDO65_12700</name>
</gene>
<keyword evidence="4" id="KW-1185">Reference proteome</keyword>
<dbReference type="EMBL" id="SZZH01000003">
    <property type="protein sequence ID" value="TKV58423.1"/>
    <property type="molecule type" value="Genomic_DNA"/>
</dbReference>
<feature type="domain" description="Peptidase S9 prolyl oligopeptidase catalytic" evidence="2">
    <location>
        <begin position="393"/>
        <end position="599"/>
    </location>
</feature>
<dbReference type="GO" id="GO:0006508">
    <property type="term" value="P:proteolysis"/>
    <property type="evidence" value="ECO:0007669"/>
    <property type="project" value="InterPro"/>
</dbReference>
<evidence type="ECO:0000313" key="4">
    <source>
        <dbReference type="Proteomes" id="UP000306985"/>
    </source>
</evidence>
<dbReference type="InterPro" id="IPR001375">
    <property type="entry name" value="Peptidase_S9_cat"/>
</dbReference>
<dbReference type="PANTHER" id="PTHR42776">
    <property type="entry name" value="SERINE PEPTIDASE S9 FAMILY MEMBER"/>
    <property type="match status" value="1"/>
</dbReference>
<accession>A0A4U6QE68</accession>
<evidence type="ECO:0000313" key="3">
    <source>
        <dbReference type="EMBL" id="TKV58423.1"/>
    </source>
</evidence>
<dbReference type="OrthoDB" id="128799at2"/>
<dbReference type="RefSeq" id="WP_137450086.1">
    <property type="nucleotide sequence ID" value="NZ_SZZH01000003.1"/>
</dbReference>